<dbReference type="InterPro" id="IPR011199">
    <property type="entry name" value="Bacillithiol_biosynth_BshC"/>
</dbReference>
<feature type="domain" description="Bacillithiol biosynthesis BshC C-terminal coiled-coil" evidence="4">
    <location>
        <begin position="373"/>
        <end position="527"/>
    </location>
</feature>
<dbReference type="OrthoDB" id="9765151at2"/>
<keyword evidence="6" id="KW-1185">Reference proteome</keyword>
<evidence type="ECO:0000313" key="5">
    <source>
        <dbReference type="EMBL" id="SCX79297.1"/>
    </source>
</evidence>
<proteinExistence type="inferred from homology"/>
<dbReference type="NCBIfam" id="TIGR03998">
    <property type="entry name" value="thiol_BshC"/>
    <property type="match status" value="1"/>
</dbReference>
<reference evidence="5 6" key="1">
    <citation type="submission" date="2016-10" db="EMBL/GenBank/DDBJ databases">
        <authorList>
            <person name="de Groot N.N."/>
        </authorList>
    </citation>
    <scope>NUCLEOTIDE SEQUENCE [LARGE SCALE GENOMIC DNA]</scope>
    <source>
        <strain evidence="5 6">CGMCC 1.7031</strain>
    </source>
</reference>
<dbReference type="Proteomes" id="UP000199354">
    <property type="component" value="Unassembled WGS sequence"/>
</dbReference>
<evidence type="ECO:0000256" key="1">
    <source>
        <dbReference type="ARBA" id="ARBA00022598"/>
    </source>
</evidence>
<accession>A0A1G5AN44</accession>
<dbReference type="AlphaFoldDB" id="A0A1G5AN44"/>
<evidence type="ECO:0000259" key="3">
    <source>
        <dbReference type="Pfam" id="PF10079"/>
    </source>
</evidence>
<evidence type="ECO:0000256" key="2">
    <source>
        <dbReference type="HAMAP-Rule" id="MF_01867"/>
    </source>
</evidence>
<dbReference type="Pfam" id="PF24850">
    <property type="entry name" value="CC_BshC"/>
    <property type="match status" value="1"/>
</dbReference>
<dbReference type="HAMAP" id="MF_01867">
    <property type="entry name" value="BshC"/>
    <property type="match status" value="1"/>
</dbReference>
<comment type="similarity">
    <text evidence="2">Belongs to the BshC family.</text>
</comment>
<keyword evidence="1 2" id="KW-0436">Ligase</keyword>
<dbReference type="InterPro" id="IPR055399">
    <property type="entry name" value="CC_BshC"/>
</dbReference>
<dbReference type="GO" id="GO:0016874">
    <property type="term" value="F:ligase activity"/>
    <property type="evidence" value="ECO:0007669"/>
    <property type="project" value="UniProtKB-UniRule"/>
</dbReference>
<gene>
    <name evidence="2" type="primary">bshC</name>
    <name evidence="5" type="ORF">SAMN02927903_00080</name>
</gene>
<dbReference type="RefSeq" id="WP_091139974.1">
    <property type="nucleotide sequence ID" value="NZ_FMVF01000002.1"/>
</dbReference>
<sequence>MPTDCISYQESGYFTPIINDYLDRQPQLAPFYNRFPTLENFGAQIEEKKPNFNPAHRIVLVESLHNQYKNFTVSAKTKTHIDALAQENTFTVTTGHQLNLFTGPLYFLYKIVSAINLAKQLQLAYPDCHFVPVYWMATEDHDFEEINYFNCNGKKFRWNRESTGPVGRLNLDGLQDVYEVFAHELGLGKNADTLRQWFSDAYLSHDNLADATRHLANRLFGEQGLVIVDGDDPALKQLFAPYVKTELLEQRSFAKVSETIDDLKDYAIQVNPREINLFYIGDNLRERIVFEANGYRVNNTSIRWTRDEILAELDAKPENFSPNVILRPLYQEVILPNLCYIGGGGELAYWFELQSFFKSVDVTFPILLLRNSVLLATQKQADKANRLGLTWQDLFRKPSELANQKINELSKFPIDLTAHKTALEKQFDDLYRIAEQTDRSFSGAVKAQQAKQTKGLENLEKRLLKAQKRKHADELERIALLQESLFPGGGLQERKVNFAEFYAQSGDALIQNLLAALDPLENRFDVLVL</sequence>
<dbReference type="EC" id="6.-.-.-" evidence="2"/>
<feature type="coiled-coil region" evidence="2">
    <location>
        <begin position="449"/>
        <end position="476"/>
    </location>
</feature>
<organism evidence="5 6">
    <name type="scientific">Flavobacterium caeni</name>
    <dbReference type="NCBI Taxonomy" id="490189"/>
    <lineage>
        <taxon>Bacteria</taxon>
        <taxon>Pseudomonadati</taxon>
        <taxon>Bacteroidota</taxon>
        <taxon>Flavobacteriia</taxon>
        <taxon>Flavobacteriales</taxon>
        <taxon>Flavobacteriaceae</taxon>
        <taxon>Flavobacterium</taxon>
    </lineage>
</organism>
<protein>
    <recommendedName>
        <fullName evidence="2">Putative cysteine ligase BshC</fullName>
        <ecNumber evidence="2">6.-.-.-</ecNumber>
    </recommendedName>
</protein>
<dbReference type="InterPro" id="IPR055398">
    <property type="entry name" value="Rossmann-like_BshC"/>
</dbReference>
<evidence type="ECO:0000259" key="4">
    <source>
        <dbReference type="Pfam" id="PF24850"/>
    </source>
</evidence>
<dbReference type="PIRSF" id="PIRSF012535">
    <property type="entry name" value="UCP012535"/>
    <property type="match status" value="1"/>
</dbReference>
<name>A0A1G5AN44_9FLAO</name>
<dbReference type="Pfam" id="PF10079">
    <property type="entry name" value="Rossmann-like_BshC"/>
    <property type="match status" value="1"/>
</dbReference>
<feature type="domain" description="Bacillithiol biosynthesis BshC N-terminal Rossmann-like" evidence="3">
    <location>
        <begin position="1"/>
        <end position="371"/>
    </location>
</feature>
<evidence type="ECO:0000313" key="6">
    <source>
        <dbReference type="Proteomes" id="UP000199354"/>
    </source>
</evidence>
<dbReference type="EMBL" id="FMVF01000002">
    <property type="protein sequence ID" value="SCX79297.1"/>
    <property type="molecule type" value="Genomic_DNA"/>
</dbReference>
<dbReference type="STRING" id="490189.SAMN02927903_00080"/>
<keyword evidence="2" id="KW-0175">Coiled coil</keyword>